<proteinExistence type="predicted"/>
<dbReference type="CDD" id="cd06587">
    <property type="entry name" value="VOC"/>
    <property type="match status" value="1"/>
</dbReference>
<protein>
    <recommendedName>
        <fullName evidence="1">VOC domain-containing protein</fullName>
    </recommendedName>
</protein>
<dbReference type="InterPro" id="IPR029068">
    <property type="entry name" value="Glyas_Bleomycin-R_OHBP_Dase"/>
</dbReference>
<feature type="domain" description="VOC" evidence="1">
    <location>
        <begin position="8"/>
        <end position="113"/>
    </location>
</feature>
<organism evidence="2 3">
    <name type="scientific">Microbacterium kyungheense</name>
    <dbReference type="NCBI Taxonomy" id="1263636"/>
    <lineage>
        <taxon>Bacteria</taxon>
        <taxon>Bacillati</taxon>
        <taxon>Actinomycetota</taxon>
        <taxon>Actinomycetes</taxon>
        <taxon>Micrococcales</taxon>
        <taxon>Microbacteriaceae</taxon>
        <taxon>Microbacterium</taxon>
    </lineage>
</organism>
<dbReference type="Gene3D" id="3.10.180.10">
    <property type="entry name" value="2,3-Dihydroxybiphenyl 1,2-Dioxygenase, domain 1"/>
    <property type="match status" value="1"/>
</dbReference>
<dbReference type="PROSITE" id="PS51819">
    <property type="entry name" value="VOC"/>
    <property type="match status" value="1"/>
</dbReference>
<keyword evidence="3" id="KW-1185">Reference proteome</keyword>
<evidence type="ECO:0000313" key="2">
    <source>
        <dbReference type="EMBL" id="TQM27919.1"/>
    </source>
</evidence>
<dbReference type="InterPro" id="IPR037523">
    <property type="entry name" value="VOC_core"/>
</dbReference>
<comment type="caution">
    <text evidence="2">The sequence shown here is derived from an EMBL/GenBank/DDBJ whole genome shotgun (WGS) entry which is preliminary data.</text>
</comment>
<name>A0A543F269_9MICO</name>
<evidence type="ECO:0000259" key="1">
    <source>
        <dbReference type="PROSITE" id="PS51819"/>
    </source>
</evidence>
<dbReference type="AlphaFoldDB" id="A0A543F269"/>
<dbReference type="SUPFAM" id="SSF54593">
    <property type="entry name" value="Glyoxalase/Bleomycin resistance protein/Dihydroxybiphenyl dioxygenase"/>
    <property type="match status" value="1"/>
</dbReference>
<sequence length="118" mass="12774">MSEPLLRAVDAVTFTVPTLDVGLSFYGDLLGHEVLWRNDAVGQVGLRCPDSETEIVLSTTLPAEANWLVNSADRAADIVQAGGRLVTEIRNIPVGRVAIVEDPFGNRLVLVDLSKGRY</sequence>
<gene>
    <name evidence="2" type="ORF">FB391_1954</name>
</gene>
<reference evidence="2 3" key="1">
    <citation type="submission" date="2019-06" db="EMBL/GenBank/DDBJ databases">
        <title>Sequencing the genomes of 1000 actinobacteria strains.</title>
        <authorList>
            <person name="Klenk H.-P."/>
        </authorList>
    </citation>
    <scope>NUCLEOTIDE SEQUENCE [LARGE SCALE GENOMIC DNA]</scope>
    <source>
        <strain evidence="2 3">DSM 105492</strain>
    </source>
</reference>
<accession>A0A543F269</accession>
<dbReference type="Proteomes" id="UP000320235">
    <property type="component" value="Unassembled WGS sequence"/>
</dbReference>
<dbReference type="RefSeq" id="WP_141894211.1">
    <property type="nucleotide sequence ID" value="NZ_BAABLH010000005.1"/>
</dbReference>
<dbReference type="Pfam" id="PF00903">
    <property type="entry name" value="Glyoxalase"/>
    <property type="match status" value="1"/>
</dbReference>
<evidence type="ECO:0000313" key="3">
    <source>
        <dbReference type="Proteomes" id="UP000320235"/>
    </source>
</evidence>
<dbReference type="OrthoDB" id="5119162at2"/>
<dbReference type="EMBL" id="VFPE01000002">
    <property type="protein sequence ID" value="TQM27919.1"/>
    <property type="molecule type" value="Genomic_DNA"/>
</dbReference>
<dbReference type="InterPro" id="IPR004360">
    <property type="entry name" value="Glyas_Fos-R_dOase_dom"/>
</dbReference>